<organism evidence="2 3">
    <name type="scientific">Chryseobacterium carnipullorum</name>
    <dbReference type="NCBI Taxonomy" id="1124835"/>
    <lineage>
        <taxon>Bacteria</taxon>
        <taxon>Pseudomonadati</taxon>
        <taxon>Bacteroidota</taxon>
        <taxon>Flavobacteriia</taxon>
        <taxon>Flavobacteriales</taxon>
        <taxon>Weeksellaceae</taxon>
        <taxon>Chryseobacterium group</taxon>
        <taxon>Chryseobacterium</taxon>
    </lineage>
</organism>
<name>A0A376E115_CHRCU</name>
<accession>A0A376E115</accession>
<evidence type="ECO:0000256" key="1">
    <source>
        <dbReference type="SAM" id="MobiDB-lite"/>
    </source>
</evidence>
<dbReference type="EMBL" id="UFVQ01000003">
    <property type="protein sequence ID" value="STC99680.1"/>
    <property type="molecule type" value="Genomic_DNA"/>
</dbReference>
<reference evidence="2 3" key="1">
    <citation type="submission" date="2018-06" db="EMBL/GenBank/DDBJ databases">
        <authorList>
            <consortium name="Pathogen Informatics"/>
            <person name="Doyle S."/>
        </authorList>
    </citation>
    <scope>NUCLEOTIDE SEQUENCE [LARGE SCALE GENOMIC DNA]</scope>
    <source>
        <strain evidence="2 3">NCTC13533</strain>
    </source>
</reference>
<dbReference type="Proteomes" id="UP000255224">
    <property type="component" value="Unassembled WGS sequence"/>
</dbReference>
<feature type="region of interest" description="Disordered" evidence="1">
    <location>
        <begin position="1"/>
        <end position="30"/>
    </location>
</feature>
<evidence type="ECO:0000313" key="3">
    <source>
        <dbReference type="Proteomes" id="UP000255224"/>
    </source>
</evidence>
<sequence>MNNSEYNKAEDAVNNTENSLKNAAENAKWK</sequence>
<gene>
    <name evidence="2" type="ORF">NCTC13533_02808</name>
</gene>
<proteinExistence type="predicted"/>
<evidence type="ECO:0000313" key="2">
    <source>
        <dbReference type="EMBL" id="STC99680.1"/>
    </source>
</evidence>
<protein>
    <submittedName>
        <fullName evidence="2">Uncharacterized protein</fullName>
    </submittedName>
</protein>
<dbReference type="AlphaFoldDB" id="A0A376E115"/>